<evidence type="ECO:0000313" key="9">
    <source>
        <dbReference type="EMBL" id="KAG7380951.1"/>
    </source>
</evidence>
<evidence type="ECO:0000256" key="3">
    <source>
        <dbReference type="ARBA" id="ARBA00022448"/>
    </source>
</evidence>
<reference evidence="9" key="1">
    <citation type="submission" date="2021-02" db="EMBL/GenBank/DDBJ databases">
        <authorList>
            <person name="Palmer J.M."/>
        </authorList>
    </citation>
    <scope>NUCLEOTIDE SEQUENCE</scope>
    <source>
        <strain evidence="9">SCRP734</strain>
    </source>
</reference>
<feature type="repeat" description="Solcar" evidence="6">
    <location>
        <begin position="204"/>
        <end position="360"/>
    </location>
</feature>
<organism evidence="9 10">
    <name type="scientific">Phytophthora pseudosyringae</name>
    <dbReference type="NCBI Taxonomy" id="221518"/>
    <lineage>
        <taxon>Eukaryota</taxon>
        <taxon>Sar</taxon>
        <taxon>Stramenopiles</taxon>
        <taxon>Oomycota</taxon>
        <taxon>Peronosporomycetes</taxon>
        <taxon>Peronosporales</taxon>
        <taxon>Peronosporaceae</taxon>
        <taxon>Phytophthora</taxon>
    </lineage>
</organism>
<dbReference type="EMBL" id="JAGDFM010000268">
    <property type="protein sequence ID" value="KAG7380951.1"/>
    <property type="molecule type" value="Genomic_DNA"/>
</dbReference>
<keyword evidence="4" id="KW-1133">Transmembrane helix</keyword>
<dbReference type="GO" id="GO:0015093">
    <property type="term" value="F:ferrous iron transmembrane transporter activity"/>
    <property type="evidence" value="ECO:0007669"/>
    <property type="project" value="TreeGrafter"/>
</dbReference>
<dbReference type="GO" id="GO:0048250">
    <property type="term" value="P:iron import into the mitochondrion"/>
    <property type="evidence" value="ECO:0007669"/>
    <property type="project" value="TreeGrafter"/>
</dbReference>
<feature type="repeat" description="Solcar" evidence="6">
    <location>
        <begin position="16"/>
        <end position="106"/>
    </location>
</feature>
<evidence type="ECO:0000313" key="10">
    <source>
        <dbReference type="Proteomes" id="UP000694044"/>
    </source>
</evidence>
<dbReference type="OrthoDB" id="43906at2759"/>
<dbReference type="AlphaFoldDB" id="A0A8T1VIN4"/>
<comment type="caution">
    <text evidence="9">The sequence shown here is derived from an EMBL/GenBank/DDBJ whole genome shotgun (WGS) entry which is preliminary data.</text>
</comment>
<evidence type="ECO:0000256" key="1">
    <source>
        <dbReference type="ARBA" id="ARBA00004225"/>
    </source>
</evidence>
<keyword evidence="10" id="KW-1185">Reference proteome</keyword>
<evidence type="ECO:0008006" key="11">
    <source>
        <dbReference type="Google" id="ProtNLM"/>
    </source>
</evidence>
<accession>A0A8T1VIN4</accession>
<keyword evidence="3 7" id="KW-0813">Transport</keyword>
<name>A0A8T1VIN4_9STRA</name>
<gene>
    <name evidence="9" type="ORF">PHYPSEUDO_006589</name>
</gene>
<evidence type="ECO:0000256" key="2">
    <source>
        <dbReference type="ARBA" id="ARBA00006375"/>
    </source>
</evidence>
<dbReference type="PANTHER" id="PTHR45758:SF4">
    <property type="entry name" value="MITOFERRIN-1"/>
    <property type="match status" value="1"/>
</dbReference>
<feature type="region of interest" description="Disordered" evidence="8">
    <location>
        <begin position="243"/>
        <end position="270"/>
    </location>
</feature>
<evidence type="ECO:0000256" key="6">
    <source>
        <dbReference type="PROSITE-ProRule" id="PRU00282"/>
    </source>
</evidence>
<protein>
    <recommendedName>
        <fullName evidence="11">Mitoferrin</fullName>
    </recommendedName>
</protein>
<sequence length="369" mass="39838">MAAMDEDWEEWTPEKGSFVHHMLAGSAAGVAEHVSIFPIDTVKTHMQCQRCPVNGKPLKLTATQTARQLVAEEGPLRLFRGVSTMLGASLPAHAVYFSVFEAAKKSLGADTNTLTPMASGSAGVIATVCHDLIMTPMDVVKQRLQLGYYNGVADCFQTVVMKHEGLRALYISFPTTLLMNLPYSMIMVSMNETFKKILNPSGEMNVSAYMASGAAAGALAGALTNPLDVAKTRLQTQSMMVAEEASSVGTRAPSRGKSASMSPRFSKPELQCPSRTRCAQLQSRGVSITVPPSCSINGRPGIERAEPVLRRQYAGLMDALIQIKAQEGFAGFFRGVYPRLLVHAPSVAVSWTTFEVLKKTLDRMGADDD</sequence>
<dbReference type="PROSITE" id="PS50920">
    <property type="entry name" value="SOLCAR"/>
    <property type="match status" value="3"/>
</dbReference>
<comment type="similarity">
    <text evidence="2 7">Belongs to the mitochondrial carrier (TC 2.A.29) family.</text>
</comment>
<evidence type="ECO:0000256" key="4">
    <source>
        <dbReference type="ARBA" id="ARBA00022989"/>
    </source>
</evidence>
<dbReference type="FunFam" id="1.50.40.10:FF:000254">
    <property type="entry name" value="Mitochondrial carrier protein-like protein"/>
    <property type="match status" value="1"/>
</dbReference>
<dbReference type="Proteomes" id="UP000694044">
    <property type="component" value="Unassembled WGS sequence"/>
</dbReference>
<evidence type="ECO:0000256" key="5">
    <source>
        <dbReference type="ARBA" id="ARBA00023128"/>
    </source>
</evidence>
<keyword evidence="6" id="KW-0472">Membrane</keyword>
<proteinExistence type="inferred from homology"/>
<dbReference type="InterPro" id="IPR018108">
    <property type="entry name" value="MCP_transmembrane"/>
</dbReference>
<feature type="repeat" description="Solcar" evidence="6">
    <location>
        <begin position="114"/>
        <end position="197"/>
    </location>
</feature>
<comment type="subcellular location">
    <subcellularLocation>
        <location evidence="1">Mitochondrion membrane</location>
        <topology evidence="1">Multi-pass membrane protein</topology>
    </subcellularLocation>
</comment>
<evidence type="ECO:0000256" key="7">
    <source>
        <dbReference type="RuleBase" id="RU000488"/>
    </source>
</evidence>
<dbReference type="GO" id="GO:0031966">
    <property type="term" value="C:mitochondrial membrane"/>
    <property type="evidence" value="ECO:0007669"/>
    <property type="project" value="UniProtKB-SubCell"/>
</dbReference>
<evidence type="ECO:0000256" key="8">
    <source>
        <dbReference type="SAM" id="MobiDB-lite"/>
    </source>
</evidence>
<dbReference type="Pfam" id="PF00153">
    <property type="entry name" value="Mito_carr"/>
    <property type="match status" value="4"/>
</dbReference>
<keyword evidence="5" id="KW-0496">Mitochondrion</keyword>
<dbReference type="PANTHER" id="PTHR45758">
    <property type="entry name" value="MITOFERRIN-1-RELATED"/>
    <property type="match status" value="1"/>
</dbReference>
<keyword evidence="6 7" id="KW-0812">Transmembrane</keyword>